<dbReference type="Gene3D" id="1.10.60.10">
    <property type="entry name" value="Iron dependent repressor, metal binding and dimerisation domain"/>
    <property type="match status" value="1"/>
</dbReference>
<evidence type="ECO:0000313" key="17">
    <source>
        <dbReference type="Proteomes" id="UP001058713"/>
    </source>
</evidence>
<dbReference type="CDD" id="cd00090">
    <property type="entry name" value="HTH_ARSR"/>
    <property type="match status" value="1"/>
</dbReference>
<dbReference type="InterPro" id="IPR036390">
    <property type="entry name" value="WH_DNA-bd_sf"/>
</dbReference>
<dbReference type="InterPro" id="IPR001367">
    <property type="entry name" value="Fe_dep_repressor"/>
</dbReference>
<comment type="similarity">
    <text evidence="2">Belongs to the DtxR/MntR family.</text>
</comment>
<gene>
    <name evidence="16" type="primary">mntR</name>
    <name evidence="16" type="ORF">K3721_14235</name>
</gene>
<evidence type="ECO:0000256" key="11">
    <source>
        <dbReference type="ARBA" id="ARBA00023211"/>
    </source>
</evidence>
<dbReference type="GO" id="GO:0003677">
    <property type="term" value="F:DNA binding"/>
    <property type="evidence" value="ECO:0007669"/>
    <property type="project" value="UniProtKB-KW"/>
</dbReference>
<evidence type="ECO:0000256" key="7">
    <source>
        <dbReference type="ARBA" id="ARBA00023015"/>
    </source>
</evidence>
<dbReference type="SUPFAM" id="SSF46785">
    <property type="entry name" value="Winged helix' DNA-binding domain"/>
    <property type="match status" value="1"/>
</dbReference>
<keyword evidence="7" id="KW-0805">Transcription regulation</keyword>
<dbReference type="Gene3D" id="1.10.10.10">
    <property type="entry name" value="Winged helix-like DNA-binding domain superfamily/Winged helix DNA-binding domain"/>
    <property type="match status" value="1"/>
</dbReference>
<dbReference type="GO" id="GO:0046983">
    <property type="term" value="F:protein dimerization activity"/>
    <property type="evidence" value="ECO:0007669"/>
    <property type="project" value="InterPro"/>
</dbReference>
<comment type="subcellular location">
    <subcellularLocation>
        <location evidence="1">Cytoplasm</location>
    </subcellularLocation>
</comment>
<evidence type="ECO:0000256" key="2">
    <source>
        <dbReference type="ARBA" id="ARBA00007871"/>
    </source>
</evidence>
<dbReference type="RefSeq" id="WP_152612216.1">
    <property type="nucleotide sequence ID" value="NZ_CP081070.1"/>
</dbReference>
<evidence type="ECO:0000256" key="1">
    <source>
        <dbReference type="ARBA" id="ARBA00004496"/>
    </source>
</evidence>
<dbReference type="InterPro" id="IPR012318">
    <property type="entry name" value="HTH_CRP"/>
</dbReference>
<evidence type="ECO:0000256" key="12">
    <source>
        <dbReference type="ARBA" id="ARBA00025185"/>
    </source>
</evidence>
<dbReference type="PANTHER" id="PTHR33238">
    <property type="entry name" value="IRON (METAL) DEPENDENT REPRESSOR, DTXR FAMILY"/>
    <property type="match status" value="1"/>
</dbReference>
<dbReference type="Pfam" id="PF02742">
    <property type="entry name" value="Fe_dep_repr_C"/>
    <property type="match status" value="1"/>
</dbReference>
<dbReference type="PROSITE" id="PS50944">
    <property type="entry name" value="HTH_DTXR"/>
    <property type="match status" value="1"/>
</dbReference>
<evidence type="ECO:0000256" key="10">
    <source>
        <dbReference type="ARBA" id="ARBA00023163"/>
    </source>
</evidence>
<evidence type="ECO:0000256" key="6">
    <source>
        <dbReference type="ARBA" id="ARBA00022491"/>
    </source>
</evidence>
<keyword evidence="8" id="KW-0238">DNA-binding</keyword>
<dbReference type="InterPro" id="IPR022689">
    <property type="entry name" value="Iron_dep_repressor"/>
</dbReference>
<evidence type="ECO:0000256" key="4">
    <source>
        <dbReference type="ARBA" id="ARBA00022386"/>
    </source>
</evidence>
<dbReference type="Pfam" id="PF01325">
    <property type="entry name" value="Fe_dep_repress"/>
    <property type="match status" value="1"/>
</dbReference>
<dbReference type="SMART" id="SM00347">
    <property type="entry name" value="HTH_MARR"/>
    <property type="match status" value="1"/>
</dbReference>
<feature type="region of interest" description="Disordered" evidence="14">
    <location>
        <begin position="1"/>
        <end position="22"/>
    </location>
</feature>
<keyword evidence="10" id="KW-0804">Transcription</keyword>
<keyword evidence="6" id="KW-0678">Repressor</keyword>
<evidence type="ECO:0000256" key="8">
    <source>
        <dbReference type="ARBA" id="ARBA00023125"/>
    </source>
</evidence>
<name>A0A9Q9M236_LEICA</name>
<evidence type="ECO:0000256" key="9">
    <source>
        <dbReference type="ARBA" id="ARBA00023159"/>
    </source>
</evidence>
<comment type="function">
    <text evidence="12">In the presence of manganese, represses expression of mntH and mntS. Up-regulates expression of mntP.</text>
</comment>
<organism evidence="16 17">
    <name type="scientific">Leisingera caerulea</name>
    <name type="common">Phaeobacter caeruleus</name>
    <dbReference type="NCBI Taxonomy" id="506591"/>
    <lineage>
        <taxon>Bacteria</taxon>
        <taxon>Pseudomonadati</taxon>
        <taxon>Pseudomonadota</taxon>
        <taxon>Alphaproteobacteria</taxon>
        <taxon>Rhodobacterales</taxon>
        <taxon>Roseobacteraceae</taxon>
        <taxon>Leisingera</taxon>
    </lineage>
</organism>
<dbReference type="GO" id="GO:0005737">
    <property type="term" value="C:cytoplasm"/>
    <property type="evidence" value="ECO:0007669"/>
    <property type="project" value="UniProtKB-SubCell"/>
</dbReference>
<dbReference type="AlphaFoldDB" id="A0A9Q9M236"/>
<dbReference type="InterPro" id="IPR022687">
    <property type="entry name" value="HTH_DTXR"/>
</dbReference>
<dbReference type="SMART" id="SM00419">
    <property type="entry name" value="HTH_CRP"/>
    <property type="match status" value="1"/>
</dbReference>
<evidence type="ECO:0000313" key="16">
    <source>
        <dbReference type="EMBL" id="UWQ53153.1"/>
    </source>
</evidence>
<dbReference type="NCBIfam" id="NF008273">
    <property type="entry name" value="PRK11050.1"/>
    <property type="match status" value="1"/>
</dbReference>
<dbReference type="EMBL" id="CP081070">
    <property type="protein sequence ID" value="UWQ53153.1"/>
    <property type="molecule type" value="Genomic_DNA"/>
</dbReference>
<protein>
    <recommendedName>
        <fullName evidence="4">Transcriptional regulator MntR</fullName>
    </recommendedName>
    <alternativeName>
        <fullName evidence="13">Manganese transport regulator</fullName>
    </alternativeName>
</protein>
<dbReference type="PANTHER" id="PTHR33238:SF11">
    <property type="entry name" value="TRANSCRIPTIONAL REGULATOR MNTR"/>
    <property type="match status" value="1"/>
</dbReference>
<keyword evidence="9" id="KW-0010">Activator</keyword>
<accession>A0A9Q9M236</accession>
<dbReference type="SMART" id="SM00529">
    <property type="entry name" value="HTH_DTXR"/>
    <property type="match status" value="1"/>
</dbReference>
<dbReference type="Proteomes" id="UP001058713">
    <property type="component" value="Chromosome"/>
</dbReference>
<evidence type="ECO:0000256" key="5">
    <source>
        <dbReference type="ARBA" id="ARBA00022490"/>
    </source>
</evidence>
<proteinExistence type="inferred from homology"/>
<dbReference type="GO" id="GO:0003700">
    <property type="term" value="F:DNA-binding transcription factor activity"/>
    <property type="evidence" value="ECO:0007669"/>
    <property type="project" value="InterPro"/>
</dbReference>
<evidence type="ECO:0000256" key="3">
    <source>
        <dbReference type="ARBA" id="ARBA00011738"/>
    </source>
</evidence>
<comment type="subunit">
    <text evidence="3">Homodimer.</text>
</comment>
<dbReference type="KEGG" id="lcae:K3721_14235"/>
<reference evidence="16" key="1">
    <citation type="submission" date="2021-08" db="EMBL/GenBank/DDBJ databases">
        <authorList>
            <person name="Nwanade C."/>
            <person name="Wang M."/>
            <person name="Masoudi A."/>
            <person name="Yu Z."/>
            <person name="Liu J."/>
        </authorList>
    </citation>
    <scope>NUCLEOTIDE SEQUENCE</scope>
    <source>
        <strain evidence="16">S122</strain>
    </source>
</reference>
<dbReference type="InterPro" id="IPR050536">
    <property type="entry name" value="DtxR_MntR_Metal-Reg"/>
</dbReference>
<dbReference type="InterPro" id="IPR000835">
    <property type="entry name" value="HTH_MarR-typ"/>
</dbReference>
<feature type="domain" description="HTH dtxR-type" evidence="15">
    <location>
        <begin position="32"/>
        <end position="92"/>
    </location>
</feature>
<dbReference type="InterPro" id="IPR036388">
    <property type="entry name" value="WH-like_DNA-bd_sf"/>
</dbReference>
<keyword evidence="5" id="KW-0963">Cytoplasm</keyword>
<evidence type="ECO:0000256" key="13">
    <source>
        <dbReference type="ARBA" id="ARBA00032593"/>
    </source>
</evidence>
<dbReference type="InterPro" id="IPR011991">
    <property type="entry name" value="ArsR-like_HTH"/>
</dbReference>
<dbReference type="InterPro" id="IPR036421">
    <property type="entry name" value="Fe_dep_repressor_sf"/>
</dbReference>
<keyword evidence="11" id="KW-0464">Manganese</keyword>
<dbReference type="GO" id="GO:0046914">
    <property type="term" value="F:transition metal ion binding"/>
    <property type="evidence" value="ECO:0007669"/>
    <property type="project" value="InterPro"/>
</dbReference>
<evidence type="ECO:0000259" key="15">
    <source>
        <dbReference type="PROSITE" id="PS50944"/>
    </source>
</evidence>
<evidence type="ECO:0000256" key="14">
    <source>
        <dbReference type="SAM" id="MobiDB-lite"/>
    </source>
</evidence>
<sequence>MSDMTETDENALNRSPDEQASGFEAVRTAHQSEMVEDYVELIAELIHMNGAARPVEIAERLGVTQPTVSKNLNRLKREGLILQEPYRSIRLTEEGRQLAEACRKRHRIVVDFLVALGVSQEVAEYDAEGIEHHVSEETLSVFHAFTSERTKS</sequence>